<organism evidence="1 2">
    <name type="scientific">Methylobacter tundripaludum</name>
    <dbReference type="NCBI Taxonomy" id="173365"/>
    <lineage>
        <taxon>Bacteria</taxon>
        <taxon>Pseudomonadati</taxon>
        <taxon>Pseudomonadota</taxon>
        <taxon>Gammaproteobacteria</taxon>
        <taxon>Methylococcales</taxon>
        <taxon>Methylococcaceae</taxon>
        <taxon>Methylobacter</taxon>
    </lineage>
</organism>
<comment type="caution">
    <text evidence="1">The sequence shown here is derived from an EMBL/GenBank/DDBJ whole genome shotgun (WGS) entry which is preliminary data.</text>
</comment>
<dbReference type="Proteomes" id="UP000240010">
    <property type="component" value="Unassembled WGS sequence"/>
</dbReference>
<dbReference type="EMBL" id="PTIZ01000003">
    <property type="protein sequence ID" value="PPK76557.1"/>
    <property type="molecule type" value="Genomic_DNA"/>
</dbReference>
<sequence length="58" mass="6770">MNENRLPDYLDHMLEAAQQACSYTEGLCKKDFIADKHKIRGQVLQYNIWLVPNFQTGL</sequence>
<name>A0A2S6HGE9_9GAMM</name>
<protein>
    <submittedName>
        <fullName evidence="1">Uncharacterized protein</fullName>
    </submittedName>
</protein>
<evidence type="ECO:0000313" key="2">
    <source>
        <dbReference type="Proteomes" id="UP000240010"/>
    </source>
</evidence>
<gene>
    <name evidence="1" type="ORF">B0F87_103164</name>
</gene>
<dbReference type="AlphaFoldDB" id="A0A2S6HGE9"/>
<evidence type="ECO:0000313" key="1">
    <source>
        <dbReference type="EMBL" id="PPK76557.1"/>
    </source>
</evidence>
<proteinExistence type="predicted"/>
<reference evidence="1 2" key="1">
    <citation type="submission" date="2018-02" db="EMBL/GenBank/DDBJ databases">
        <title>Subsurface microbial communities from deep shales in Ohio and West Virginia, USA.</title>
        <authorList>
            <person name="Wrighton K."/>
        </authorList>
    </citation>
    <scope>NUCLEOTIDE SEQUENCE [LARGE SCALE GENOMIC DNA]</scope>
    <source>
        <strain evidence="1 2">OWC-DMM</strain>
    </source>
</reference>
<accession>A0A2S6HGE9</accession>